<keyword evidence="2" id="KW-0413">Isomerase</keyword>
<dbReference type="PANTHER" id="PTHR43709">
    <property type="entry name" value="ACONITATE ISOMERASE-RELATED"/>
    <property type="match status" value="1"/>
</dbReference>
<dbReference type="InParanoid" id="A8Q258"/>
<evidence type="ECO:0008006" key="5">
    <source>
        <dbReference type="Google" id="ProtNLM"/>
    </source>
</evidence>
<dbReference type="VEuPathDB" id="FungiDB:MGL_2143"/>
<evidence type="ECO:0000313" key="4">
    <source>
        <dbReference type="Proteomes" id="UP000008837"/>
    </source>
</evidence>
<accession>A8Q258</accession>
<protein>
    <recommendedName>
        <fullName evidence="5">PrpF protein</fullName>
    </recommendedName>
</protein>
<gene>
    <name evidence="3" type="ORF">MGL_2143</name>
</gene>
<evidence type="ECO:0000256" key="1">
    <source>
        <dbReference type="ARBA" id="ARBA00007673"/>
    </source>
</evidence>
<dbReference type="OMA" id="QIDGMGA"/>
<comment type="caution">
    <text evidence="3">The sequence shown here is derived from an EMBL/GenBank/DDBJ whole genome shotgun (WGS) entry which is preliminary data.</text>
</comment>
<dbReference type="STRING" id="425265.A8Q258"/>
<dbReference type="Pfam" id="PF04303">
    <property type="entry name" value="PrpF"/>
    <property type="match status" value="2"/>
</dbReference>
<dbReference type="Gene3D" id="3.10.310.10">
    <property type="entry name" value="Diaminopimelate Epimerase, Chain A, domain 1"/>
    <property type="match status" value="2"/>
</dbReference>
<dbReference type="InterPro" id="IPR007400">
    <property type="entry name" value="PrpF-like"/>
</dbReference>
<dbReference type="RefSeq" id="XP_001730689.1">
    <property type="nucleotide sequence ID" value="XM_001730637.1"/>
</dbReference>
<dbReference type="OrthoDB" id="10267539at2759"/>
<comment type="similarity">
    <text evidence="1">Belongs to the PrpF family.</text>
</comment>
<dbReference type="Proteomes" id="UP000008837">
    <property type="component" value="Unassembled WGS sequence"/>
</dbReference>
<evidence type="ECO:0000256" key="2">
    <source>
        <dbReference type="ARBA" id="ARBA00023235"/>
    </source>
</evidence>
<dbReference type="AlphaFoldDB" id="A8Q258"/>
<dbReference type="KEGG" id="mgl:MGL_2143"/>
<keyword evidence="4" id="KW-1185">Reference proteome</keyword>
<name>A8Q258_MALGO</name>
<proteinExistence type="inferred from homology"/>
<reference evidence="3 4" key="1">
    <citation type="journal article" date="2007" name="Proc. Natl. Acad. Sci. U.S.A.">
        <title>Dandruff-associated Malassezia genomes reveal convergent and divergent virulence traits shared with plant and human fungal pathogens.</title>
        <authorList>
            <person name="Xu J."/>
            <person name="Saunders C.W."/>
            <person name="Hu P."/>
            <person name="Grant R.A."/>
            <person name="Boekhout T."/>
            <person name="Kuramae E.E."/>
            <person name="Kronstad J.W."/>
            <person name="Deangelis Y.M."/>
            <person name="Reeder N.L."/>
            <person name="Johnstone K.R."/>
            <person name="Leland M."/>
            <person name="Fieno A.M."/>
            <person name="Begley W.M."/>
            <person name="Sun Y."/>
            <person name="Lacey M.P."/>
            <person name="Chaudhary T."/>
            <person name="Keough T."/>
            <person name="Chu L."/>
            <person name="Sears R."/>
            <person name="Yuan B."/>
            <person name="Dawson T.L.Jr."/>
        </authorList>
    </citation>
    <scope>NUCLEOTIDE SEQUENCE [LARGE SCALE GENOMIC DNA]</scope>
    <source>
        <strain evidence="4">ATCC MYA-4612 / CBS 7966</strain>
    </source>
</reference>
<sequence>MRLLTNLYRGGTSRGLVFSASMLAPYTQNVRNQIICSAMGSPDPDLRQVDGVGGGVSSLSKVALISVPAVDSYFRRIRALGPAWAFPGVPWADDARLASDPKSGYHAVYRFGQVPVNDGTNIDWSTTCGNFLSAAAMQSFILHAAYFQRLLPASESDVTFVQFPMRILLAHNGQRATVHLPLIRSRKGHWHLSRKPDTHIAGVPGMAPGIRIDMPLTPQVWPTGQPRNTIQLDGHEIPVSMVDVGLPTIFVHAKDLGVPTEQIIQPAHVLDCDKKLLARIEAVRYQAAQCAPQLSSLWSPSAPKVCLVHPRTAYTTSGGTLVRADDMDILVRSVSVGNFHRSIMATALSALAVGSTHPDSIVSEAYAAGAQVPCAMSQTHANPPALHAFTVGQPAGTSMAMVRRSEQDNTPEAVVLDRTARRIMHGNIDVDVSDELWLSRQTYFGRTKPEP</sequence>
<dbReference type="SUPFAM" id="SSF54506">
    <property type="entry name" value="Diaminopimelate epimerase-like"/>
    <property type="match status" value="2"/>
</dbReference>
<dbReference type="PANTHER" id="PTHR43709:SF2">
    <property type="entry name" value="DUF453 DOMAIN PROTEIN (AFU_ORTHOLOGUE AFUA_6G00360)"/>
    <property type="match status" value="1"/>
</dbReference>
<organism evidence="3 4">
    <name type="scientific">Malassezia globosa (strain ATCC MYA-4612 / CBS 7966)</name>
    <name type="common">Dandruff-associated fungus</name>
    <dbReference type="NCBI Taxonomy" id="425265"/>
    <lineage>
        <taxon>Eukaryota</taxon>
        <taxon>Fungi</taxon>
        <taxon>Dikarya</taxon>
        <taxon>Basidiomycota</taxon>
        <taxon>Ustilaginomycotina</taxon>
        <taxon>Malasseziomycetes</taxon>
        <taxon>Malasseziales</taxon>
        <taxon>Malasseziaceae</taxon>
        <taxon>Malassezia</taxon>
    </lineage>
</organism>
<dbReference type="GeneID" id="5854985"/>
<dbReference type="GO" id="GO:0016853">
    <property type="term" value="F:isomerase activity"/>
    <property type="evidence" value="ECO:0007669"/>
    <property type="project" value="UniProtKB-KW"/>
</dbReference>
<dbReference type="EMBL" id="AAYY01000007">
    <property type="protein sequence ID" value="EDP43475.1"/>
    <property type="molecule type" value="Genomic_DNA"/>
</dbReference>
<evidence type="ECO:0000313" key="3">
    <source>
        <dbReference type="EMBL" id="EDP43475.1"/>
    </source>
</evidence>